<sequence>HPALDGTHRHADICLDLPDAHFGARAAGAGGALHARRPAAQRHGQPRACYGGASRGVDSRGNTGGAVGAAGLV</sequence>
<feature type="region of interest" description="Disordered" evidence="1">
    <location>
        <begin position="38"/>
        <end position="73"/>
    </location>
</feature>
<feature type="non-terminal residue" evidence="2">
    <location>
        <position position="1"/>
    </location>
</feature>
<evidence type="ECO:0000313" key="2">
    <source>
        <dbReference type="EMBL" id="GFD12030.1"/>
    </source>
</evidence>
<evidence type="ECO:0000256" key="1">
    <source>
        <dbReference type="SAM" id="MobiDB-lite"/>
    </source>
</evidence>
<comment type="caution">
    <text evidence="2">The sequence shown here is derived from an EMBL/GenBank/DDBJ whole genome shotgun (WGS) entry which is preliminary data.</text>
</comment>
<dbReference type="EMBL" id="BKCJ011262932">
    <property type="protein sequence ID" value="GFD12030.1"/>
    <property type="molecule type" value="Genomic_DNA"/>
</dbReference>
<accession>A0A699TQD5</accession>
<dbReference type="AlphaFoldDB" id="A0A699TQD5"/>
<organism evidence="2">
    <name type="scientific">Tanacetum cinerariifolium</name>
    <name type="common">Dalmatian daisy</name>
    <name type="synonym">Chrysanthemum cinerariifolium</name>
    <dbReference type="NCBI Taxonomy" id="118510"/>
    <lineage>
        <taxon>Eukaryota</taxon>
        <taxon>Viridiplantae</taxon>
        <taxon>Streptophyta</taxon>
        <taxon>Embryophyta</taxon>
        <taxon>Tracheophyta</taxon>
        <taxon>Spermatophyta</taxon>
        <taxon>Magnoliopsida</taxon>
        <taxon>eudicotyledons</taxon>
        <taxon>Gunneridae</taxon>
        <taxon>Pentapetalae</taxon>
        <taxon>asterids</taxon>
        <taxon>campanulids</taxon>
        <taxon>Asterales</taxon>
        <taxon>Asteraceae</taxon>
        <taxon>Asteroideae</taxon>
        <taxon>Anthemideae</taxon>
        <taxon>Anthemidinae</taxon>
        <taxon>Tanacetum</taxon>
    </lineage>
</organism>
<name>A0A699TQD5_TANCI</name>
<proteinExistence type="predicted"/>
<protein>
    <submittedName>
        <fullName evidence="2">Uncharacterized protein</fullName>
    </submittedName>
</protein>
<gene>
    <name evidence="2" type="ORF">Tci_883999</name>
</gene>
<feature type="compositionally biased region" description="Gly residues" evidence="1">
    <location>
        <begin position="62"/>
        <end position="73"/>
    </location>
</feature>
<reference evidence="2" key="1">
    <citation type="journal article" date="2019" name="Sci. Rep.">
        <title>Draft genome of Tanacetum cinerariifolium, the natural source of mosquito coil.</title>
        <authorList>
            <person name="Yamashiro T."/>
            <person name="Shiraishi A."/>
            <person name="Satake H."/>
            <person name="Nakayama K."/>
        </authorList>
    </citation>
    <scope>NUCLEOTIDE SEQUENCE</scope>
</reference>